<gene>
    <name evidence="2" type="ORF">K8G79_02595</name>
</gene>
<evidence type="ECO:0000313" key="3">
    <source>
        <dbReference type="Proteomes" id="UP001197609"/>
    </source>
</evidence>
<reference evidence="2 3" key="1">
    <citation type="journal article" date="2021" name="bioRxiv">
        <title>Unraveling nitrogen, sulfur and carbon metabolic pathways and microbial community transcriptional responses to substrate deprivation and toxicity stresses in a bioreactor mimicking anoxic brackish coastal sediment conditions.</title>
        <authorList>
            <person name="Martins P.D."/>
            <person name="Echeveste M.J."/>
            <person name="Arshad A."/>
            <person name="Kurth J."/>
            <person name="Ouboter H."/>
            <person name="Jetten M.S.M."/>
            <person name="Welte C.U."/>
        </authorList>
    </citation>
    <scope>NUCLEOTIDE SEQUENCE [LARGE SCALE GENOMIC DNA]</scope>
    <source>
        <strain evidence="2">MAG_38</strain>
    </source>
</reference>
<accession>A0AAJ1EJU4</accession>
<protein>
    <submittedName>
        <fullName evidence="2">Uncharacterized protein</fullName>
    </submittedName>
</protein>
<proteinExistence type="predicted"/>
<name>A0AAJ1EJU4_9BACT</name>
<dbReference type="AlphaFoldDB" id="A0AAJ1EJU4"/>
<evidence type="ECO:0000313" key="2">
    <source>
        <dbReference type="EMBL" id="MBZ0159027.1"/>
    </source>
</evidence>
<dbReference type="EMBL" id="JAIOIU010000031">
    <property type="protein sequence ID" value="MBZ0159027.1"/>
    <property type="molecule type" value="Genomic_DNA"/>
</dbReference>
<feature type="region of interest" description="Disordered" evidence="1">
    <location>
        <begin position="98"/>
        <end position="126"/>
    </location>
</feature>
<sequence length="126" mass="14323">MMSDESTADKAGLQQEDRKEDAGKPLNPFQRNLEALISHIDSLNDHSTQAMVVISQSHKQANPLVQEFLKTEPSPVESEEDAFTIPEDKLTKFRRLQRKLDHGSRLPVGSGRPWSVERRRRSTGCR</sequence>
<feature type="region of interest" description="Disordered" evidence="1">
    <location>
        <begin position="1"/>
        <end position="29"/>
    </location>
</feature>
<dbReference type="Proteomes" id="UP001197609">
    <property type="component" value="Unassembled WGS sequence"/>
</dbReference>
<evidence type="ECO:0000256" key="1">
    <source>
        <dbReference type="SAM" id="MobiDB-lite"/>
    </source>
</evidence>
<comment type="caution">
    <text evidence="2">The sequence shown here is derived from an EMBL/GenBank/DDBJ whole genome shotgun (WGS) entry which is preliminary data.</text>
</comment>
<organism evidence="2 3">
    <name type="scientific">Candidatus Methylomirabilis tolerans</name>
    <dbReference type="NCBI Taxonomy" id="3123416"/>
    <lineage>
        <taxon>Bacteria</taxon>
        <taxon>Candidatus Methylomirabilota</taxon>
        <taxon>Candidatus Methylomirabilia</taxon>
        <taxon>Candidatus Methylomirabilales</taxon>
        <taxon>Candidatus Methylomirabilaceae</taxon>
        <taxon>Candidatus Methylomirabilis</taxon>
    </lineage>
</organism>